<evidence type="ECO:0000313" key="1">
    <source>
        <dbReference type="EMBL" id="KAI9384675.1"/>
    </source>
</evidence>
<accession>A0ACC0S6F9</accession>
<gene>
    <name evidence="1" type="ORF">POPTR_012G095500v4</name>
</gene>
<organism evidence="1 2">
    <name type="scientific">Populus trichocarpa</name>
    <name type="common">Western balsam poplar</name>
    <name type="synonym">Populus balsamifera subsp. trichocarpa</name>
    <dbReference type="NCBI Taxonomy" id="3694"/>
    <lineage>
        <taxon>Eukaryota</taxon>
        <taxon>Viridiplantae</taxon>
        <taxon>Streptophyta</taxon>
        <taxon>Embryophyta</taxon>
        <taxon>Tracheophyta</taxon>
        <taxon>Spermatophyta</taxon>
        <taxon>Magnoliopsida</taxon>
        <taxon>eudicotyledons</taxon>
        <taxon>Gunneridae</taxon>
        <taxon>Pentapetalae</taxon>
        <taxon>rosids</taxon>
        <taxon>fabids</taxon>
        <taxon>Malpighiales</taxon>
        <taxon>Salicaceae</taxon>
        <taxon>Saliceae</taxon>
        <taxon>Populus</taxon>
    </lineage>
</organism>
<proteinExistence type="predicted"/>
<sequence>MENTLLLVIFSLLTSLLTFILTITSREIINGRRTRQRAVGFFHPYTNDGGGGERVLWCAVKAIQEESPDLDCVIYTGDHDSSSESLMSRALDRFGVQLLTPPKVVHLYKRKWIEETSYPRFTMIGQSFGSVYLSWEALCKFTPLYYFDTSGYAFTYPVARLFGCKVICYTHYPTISLDMISRVRDRSSMYNNDASIARSGWLSWCKIIYYTLFSWMYGFVGSCAHLAMVNSSWTQSHIEKLWRIPSRIKRVYPPCDTSGLQVLPLERPATTPIFISVAQFRPEKAHPLQLEAFSLAIRRLDADMPRPILQFVGSCRNKFDEDRLQKLQDKAVELNVDGDVQFYKNVMYRLVQAFYNLDPYCSHFLLLKAEELDICVHMCVYVYVGKRVRAHTQHLTVSVLYFCNFFLKKEKPLEGCDVEHTFHLWKKMINLFWFSLLINLIFILLAHW</sequence>
<comment type="caution">
    <text evidence="1">The sequence shown here is derived from an EMBL/GenBank/DDBJ whole genome shotgun (WGS) entry which is preliminary data.</text>
</comment>
<evidence type="ECO:0000313" key="2">
    <source>
        <dbReference type="Proteomes" id="UP000006729"/>
    </source>
</evidence>
<dbReference type="EMBL" id="CM009301">
    <property type="protein sequence ID" value="KAI9384675.1"/>
    <property type="molecule type" value="Genomic_DNA"/>
</dbReference>
<protein>
    <submittedName>
        <fullName evidence="1">Uncharacterized protein</fullName>
    </submittedName>
</protein>
<reference evidence="1 2" key="1">
    <citation type="journal article" date="2006" name="Science">
        <title>The genome of black cottonwood, Populus trichocarpa (Torr. &amp; Gray).</title>
        <authorList>
            <person name="Tuskan G.A."/>
            <person name="Difazio S."/>
            <person name="Jansson S."/>
            <person name="Bohlmann J."/>
            <person name="Grigoriev I."/>
            <person name="Hellsten U."/>
            <person name="Putnam N."/>
            <person name="Ralph S."/>
            <person name="Rombauts S."/>
            <person name="Salamov A."/>
            <person name="Schein J."/>
            <person name="Sterck L."/>
            <person name="Aerts A."/>
            <person name="Bhalerao R.R."/>
            <person name="Bhalerao R.P."/>
            <person name="Blaudez D."/>
            <person name="Boerjan W."/>
            <person name="Brun A."/>
            <person name="Brunner A."/>
            <person name="Busov V."/>
            <person name="Campbell M."/>
            <person name="Carlson J."/>
            <person name="Chalot M."/>
            <person name="Chapman J."/>
            <person name="Chen G.L."/>
            <person name="Cooper D."/>
            <person name="Coutinho P.M."/>
            <person name="Couturier J."/>
            <person name="Covert S."/>
            <person name="Cronk Q."/>
            <person name="Cunningham R."/>
            <person name="Davis J."/>
            <person name="Degroeve S."/>
            <person name="Dejardin A."/>
            <person name="Depamphilis C."/>
            <person name="Detter J."/>
            <person name="Dirks B."/>
            <person name="Dubchak I."/>
            <person name="Duplessis S."/>
            <person name="Ehlting J."/>
            <person name="Ellis B."/>
            <person name="Gendler K."/>
            <person name="Goodstein D."/>
            <person name="Gribskov M."/>
            <person name="Grimwood J."/>
            <person name="Groover A."/>
            <person name="Gunter L."/>
            <person name="Hamberger B."/>
            <person name="Heinze B."/>
            <person name="Helariutta Y."/>
            <person name="Henrissat B."/>
            <person name="Holligan D."/>
            <person name="Holt R."/>
            <person name="Huang W."/>
            <person name="Islam-Faridi N."/>
            <person name="Jones S."/>
            <person name="Jones-Rhoades M."/>
            <person name="Jorgensen R."/>
            <person name="Joshi C."/>
            <person name="Kangasjarvi J."/>
            <person name="Karlsson J."/>
            <person name="Kelleher C."/>
            <person name="Kirkpatrick R."/>
            <person name="Kirst M."/>
            <person name="Kohler A."/>
            <person name="Kalluri U."/>
            <person name="Larimer F."/>
            <person name="Leebens-Mack J."/>
            <person name="Leple J.C."/>
            <person name="Locascio P."/>
            <person name="Lou Y."/>
            <person name="Lucas S."/>
            <person name="Martin F."/>
            <person name="Montanini B."/>
            <person name="Napoli C."/>
            <person name="Nelson D.R."/>
            <person name="Nelson C."/>
            <person name="Nieminen K."/>
            <person name="Nilsson O."/>
            <person name="Pereda V."/>
            <person name="Peter G."/>
            <person name="Philippe R."/>
            <person name="Pilate G."/>
            <person name="Poliakov A."/>
            <person name="Razumovskaya J."/>
            <person name="Richardson P."/>
            <person name="Rinaldi C."/>
            <person name="Ritland K."/>
            <person name="Rouze P."/>
            <person name="Ryaboy D."/>
            <person name="Schmutz J."/>
            <person name="Schrader J."/>
            <person name="Segerman B."/>
            <person name="Shin H."/>
            <person name="Siddiqui A."/>
            <person name="Sterky F."/>
            <person name="Terry A."/>
            <person name="Tsai C.J."/>
            <person name="Uberbacher E."/>
            <person name="Unneberg P."/>
            <person name="Vahala J."/>
            <person name="Wall K."/>
            <person name="Wessler S."/>
            <person name="Yang G."/>
            <person name="Yin T."/>
            <person name="Douglas C."/>
            <person name="Marra M."/>
            <person name="Sandberg G."/>
            <person name="Van de Peer Y."/>
            <person name="Rokhsar D."/>
        </authorList>
    </citation>
    <scope>NUCLEOTIDE SEQUENCE [LARGE SCALE GENOMIC DNA]</scope>
    <source>
        <strain evidence="2">cv. Nisqually</strain>
    </source>
</reference>
<name>A0ACC0S6F9_POPTR</name>
<dbReference type="Proteomes" id="UP000006729">
    <property type="component" value="Chromosome 12"/>
</dbReference>
<keyword evidence="2" id="KW-1185">Reference proteome</keyword>